<organism evidence="5 6">
    <name type="scientific">Myxacorys almedinensis A</name>
    <dbReference type="NCBI Taxonomy" id="2690445"/>
    <lineage>
        <taxon>Bacteria</taxon>
        <taxon>Bacillati</taxon>
        <taxon>Cyanobacteriota</taxon>
        <taxon>Cyanophyceae</taxon>
        <taxon>Leptolyngbyales</taxon>
        <taxon>Leptolyngbyaceae</taxon>
        <taxon>Myxacorys</taxon>
        <taxon>Myxacorys almedinensis</taxon>
    </lineage>
</organism>
<dbReference type="InterPro" id="IPR001789">
    <property type="entry name" value="Sig_transdc_resp-reg_receiver"/>
</dbReference>
<dbReference type="Pfam" id="PF00072">
    <property type="entry name" value="Response_reg"/>
    <property type="match status" value="1"/>
</dbReference>
<dbReference type="SMART" id="SM00448">
    <property type="entry name" value="REC"/>
    <property type="match status" value="1"/>
</dbReference>
<protein>
    <submittedName>
        <fullName evidence="5">Response regulator</fullName>
    </submittedName>
</protein>
<dbReference type="PANTHER" id="PTHR44591:SF14">
    <property type="entry name" value="PROTEIN PILG"/>
    <property type="match status" value="1"/>
</dbReference>
<keyword evidence="2" id="KW-0902">Two-component regulatory system</keyword>
<dbReference type="SUPFAM" id="SSF52172">
    <property type="entry name" value="CheY-like"/>
    <property type="match status" value="1"/>
</dbReference>
<dbReference type="PANTHER" id="PTHR44591">
    <property type="entry name" value="STRESS RESPONSE REGULATOR PROTEIN 1"/>
    <property type="match status" value="1"/>
</dbReference>
<reference evidence="5" key="1">
    <citation type="submission" date="2019-12" db="EMBL/GenBank/DDBJ databases">
        <title>High-Quality draft genome sequences of three cyanobacteria isolated from the limestone walls of the Old Cathedral of Coimbra.</title>
        <authorList>
            <person name="Tiago I."/>
            <person name="Soares F."/>
            <person name="Portugal A."/>
        </authorList>
    </citation>
    <scope>NUCLEOTIDE SEQUENCE</scope>
    <source>
        <strain evidence="5">A</strain>
    </source>
</reference>
<sequence>MNSVLIVDDSKMVREMISDQLRQIGFEVTVAADGVDAIAQIETHPPDLVITDIIMPRMNGYELCRWIKSDPKTNQIPVMMCSVKAEEFDRYWGIKQGADAYVTKPCPPDEMMDAIYVLLKRHP</sequence>
<name>A0A8J7Z0Z1_9CYAN</name>
<comment type="caution">
    <text evidence="5">The sequence shown here is derived from an EMBL/GenBank/DDBJ whole genome shotgun (WGS) entry which is preliminary data.</text>
</comment>
<evidence type="ECO:0000256" key="2">
    <source>
        <dbReference type="ARBA" id="ARBA00023012"/>
    </source>
</evidence>
<evidence type="ECO:0000259" key="4">
    <source>
        <dbReference type="PROSITE" id="PS50110"/>
    </source>
</evidence>
<dbReference type="Gene3D" id="3.40.50.2300">
    <property type="match status" value="1"/>
</dbReference>
<dbReference type="CDD" id="cd17574">
    <property type="entry name" value="REC_OmpR"/>
    <property type="match status" value="1"/>
</dbReference>
<feature type="modified residue" description="4-aspartylphosphate" evidence="3">
    <location>
        <position position="52"/>
    </location>
</feature>
<dbReference type="GO" id="GO:0000160">
    <property type="term" value="P:phosphorelay signal transduction system"/>
    <property type="evidence" value="ECO:0007669"/>
    <property type="project" value="UniProtKB-KW"/>
</dbReference>
<feature type="domain" description="Response regulatory" evidence="4">
    <location>
        <begin position="3"/>
        <end position="119"/>
    </location>
</feature>
<evidence type="ECO:0000313" key="5">
    <source>
        <dbReference type="EMBL" id="NDJ18282.1"/>
    </source>
</evidence>
<dbReference type="InterPro" id="IPR050595">
    <property type="entry name" value="Bact_response_regulator"/>
</dbReference>
<dbReference type="Proteomes" id="UP000646053">
    <property type="component" value="Unassembled WGS sequence"/>
</dbReference>
<gene>
    <name evidence="5" type="ORF">GS601_13435</name>
</gene>
<dbReference type="AlphaFoldDB" id="A0A8J7Z0Z1"/>
<keyword evidence="1 3" id="KW-0597">Phosphoprotein</keyword>
<proteinExistence type="predicted"/>
<dbReference type="EMBL" id="WVIE01000014">
    <property type="protein sequence ID" value="NDJ18282.1"/>
    <property type="molecule type" value="Genomic_DNA"/>
</dbReference>
<evidence type="ECO:0000313" key="6">
    <source>
        <dbReference type="Proteomes" id="UP000646053"/>
    </source>
</evidence>
<evidence type="ECO:0000256" key="3">
    <source>
        <dbReference type="PROSITE-ProRule" id="PRU00169"/>
    </source>
</evidence>
<keyword evidence="6" id="KW-1185">Reference proteome</keyword>
<accession>A0A8J7Z0Z1</accession>
<dbReference type="PROSITE" id="PS50110">
    <property type="entry name" value="RESPONSE_REGULATORY"/>
    <property type="match status" value="1"/>
</dbReference>
<evidence type="ECO:0000256" key="1">
    <source>
        <dbReference type="ARBA" id="ARBA00022553"/>
    </source>
</evidence>
<dbReference type="InterPro" id="IPR011006">
    <property type="entry name" value="CheY-like_superfamily"/>
</dbReference>
<dbReference type="RefSeq" id="WP_162423802.1">
    <property type="nucleotide sequence ID" value="NZ_WVIE01000014.1"/>
</dbReference>